<comment type="subunit">
    <text evidence="9">Composed of two chains; the small (or glutamine) chain promotes the hydrolysis of glutamine to ammonia, which is used by the large (or ammonia) chain to synthesize carbamoyl phosphate. Tetramer of heterodimers (alpha,beta)4.</text>
</comment>
<dbReference type="Gene3D" id="3.50.30.20">
    <property type="entry name" value="Carbamoyl-phosphate synthase small subunit, N-terminal domain"/>
    <property type="match status" value="1"/>
</dbReference>
<feature type="binding site" evidence="9">
    <location>
        <position position="354"/>
    </location>
    <ligand>
        <name>L-glutamine</name>
        <dbReference type="ChEBI" id="CHEBI:58359"/>
    </ligand>
</feature>
<feature type="region of interest" description="CPSase" evidence="9">
    <location>
        <begin position="1"/>
        <end position="275"/>
    </location>
</feature>
<dbReference type="SMART" id="SM01097">
    <property type="entry name" value="CPSase_sm_chain"/>
    <property type="match status" value="1"/>
</dbReference>
<feature type="binding site" evidence="9">
    <location>
        <position position="326"/>
    </location>
    <ligand>
        <name>L-glutamine</name>
        <dbReference type="ChEBI" id="CHEBI:58359"/>
    </ligand>
</feature>
<dbReference type="InterPro" id="IPR050472">
    <property type="entry name" value="Anth_synth/Amidotransfase"/>
</dbReference>
<keyword evidence="4 9" id="KW-0547">Nucleotide-binding</keyword>
<feature type="binding site" evidence="9">
    <location>
        <position position="397"/>
    </location>
    <ligand>
        <name>L-glutamine</name>
        <dbReference type="ChEBI" id="CHEBI:58359"/>
    </ligand>
</feature>
<dbReference type="AlphaFoldDB" id="A0A347WCQ8"/>
<feature type="binding site" evidence="9">
    <location>
        <position position="395"/>
    </location>
    <ligand>
        <name>L-glutamine</name>
        <dbReference type="ChEBI" id="CHEBI:58359"/>
    </ligand>
</feature>
<keyword evidence="7 9" id="KW-0665">Pyrimidine biosynthesis</keyword>
<accession>A0A347WCQ8</accession>
<evidence type="ECO:0000256" key="4">
    <source>
        <dbReference type="ARBA" id="ARBA00022741"/>
    </source>
</evidence>
<dbReference type="InterPro" id="IPR010982">
    <property type="entry name" value="Lambda_DNA-bd_dom_sf"/>
</dbReference>
<dbReference type="PRINTS" id="PR00097">
    <property type="entry name" value="ANTSNTHASEII"/>
</dbReference>
<gene>
    <name evidence="9 11" type="primary">carA</name>
    <name evidence="11" type="ORF">CD178_01890</name>
</gene>
<dbReference type="UniPathway" id="UPA00068">
    <property type="reaction ID" value="UER00171"/>
</dbReference>
<dbReference type="HAMAP" id="MF_01209">
    <property type="entry name" value="CPSase_S_chain"/>
    <property type="match status" value="1"/>
</dbReference>
<feature type="region of interest" description="Disordered" evidence="10">
    <location>
        <begin position="53"/>
        <end position="82"/>
    </location>
</feature>
<dbReference type="PANTHER" id="PTHR43418:SF7">
    <property type="entry name" value="CARBAMOYL-PHOSPHATE SYNTHASE SMALL CHAIN"/>
    <property type="match status" value="1"/>
</dbReference>
<keyword evidence="9" id="KW-0028">Amino-acid biosynthesis</keyword>
<dbReference type="Pfam" id="PF00988">
    <property type="entry name" value="CPSase_sm_chain"/>
    <property type="match status" value="1"/>
</dbReference>
<keyword evidence="12" id="KW-1185">Reference proteome</keyword>
<evidence type="ECO:0000256" key="10">
    <source>
        <dbReference type="SAM" id="MobiDB-lite"/>
    </source>
</evidence>
<dbReference type="GO" id="GO:0004088">
    <property type="term" value="F:carbamoyl-phosphate synthase (glutamine-hydrolyzing) activity"/>
    <property type="evidence" value="ECO:0007669"/>
    <property type="project" value="UniProtKB-UniRule"/>
</dbReference>
<comment type="catalytic activity">
    <reaction evidence="9">
        <text>L-glutamine + H2O = L-glutamate + NH4(+)</text>
        <dbReference type="Rhea" id="RHEA:15889"/>
        <dbReference type="ChEBI" id="CHEBI:15377"/>
        <dbReference type="ChEBI" id="CHEBI:28938"/>
        <dbReference type="ChEBI" id="CHEBI:29985"/>
        <dbReference type="ChEBI" id="CHEBI:58359"/>
    </reaction>
</comment>
<proteinExistence type="inferred from homology"/>
<dbReference type="GeneID" id="98313135"/>
<dbReference type="Gene3D" id="3.40.50.880">
    <property type="match status" value="1"/>
</dbReference>
<evidence type="ECO:0000256" key="3">
    <source>
        <dbReference type="ARBA" id="ARBA00022598"/>
    </source>
</evidence>
<reference evidence="11 12" key="1">
    <citation type="submission" date="2017-08" db="EMBL/GenBank/DDBJ databases">
        <title>Complete genome sequence of Gluconacetobacter saccharivorans CV1 isolated from Fermented Vinegar.</title>
        <authorList>
            <person name="Kim S.-Y."/>
        </authorList>
    </citation>
    <scope>NUCLEOTIDE SEQUENCE [LARGE SCALE GENOMIC DNA]</scope>
    <source>
        <strain evidence="11 12">CV1</strain>
    </source>
</reference>
<dbReference type="Proteomes" id="UP000264120">
    <property type="component" value="Chromosome"/>
</dbReference>
<dbReference type="UniPathway" id="UPA00070">
    <property type="reaction ID" value="UER00115"/>
</dbReference>
<dbReference type="InterPro" id="IPR029062">
    <property type="entry name" value="Class_I_gatase-like"/>
</dbReference>
<dbReference type="GO" id="GO:0006526">
    <property type="term" value="P:L-arginine biosynthetic process"/>
    <property type="evidence" value="ECO:0007669"/>
    <property type="project" value="UniProtKB-UniRule"/>
</dbReference>
<feature type="binding site" evidence="9">
    <location>
        <position position="131"/>
    </location>
    <ligand>
        <name>L-glutamine</name>
        <dbReference type="ChEBI" id="CHEBI:58359"/>
    </ligand>
</feature>
<comment type="similarity">
    <text evidence="2 9">Belongs to the CarA family.</text>
</comment>
<dbReference type="GO" id="GO:0005524">
    <property type="term" value="F:ATP binding"/>
    <property type="evidence" value="ECO:0007669"/>
    <property type="project" value="UniProtKB-UniRule"/>
</dbReference>
<organism evidence="11 12">
    <name type="scientific">Komagataeibacter saccharivorans</name>
    <dbReference type="NCBI Taxonomy" id="265959"/>
    <lineage>
        <taxon>Bacteria</taxon>
        <taxon>Pseudomonadati</taxon>
        <taxon>Pseudomonadota</taxon>
        <taxon>Alphaproteobacteria</taxon>
        <taxon>Acetobacterales</taxon>
        <taxon>Acetobacteraceae</taxon>
        <taxon>Komagataeibacter</taxon>
    </lineage>
</organism>
<evidence type="ECO:0000256" key="9">
    <source>
        <dbReference type="HAMAP-Rule" id="MF_01209"/>
    </source>
</evidence>
<dbReference type="GO" id="GO:0004359">
    <property type="term" value="F:glutaminase activity"/>
    <property type="evidence" value="ECO:0007669"/>
    <property type="project" value="RHEA"/>
</dbReference>
<keyword evidence="9" id="KW-0055">Arginine biosynthesis</keyword>
<dbReference type="OrthoDB" id="9804328at2"/>
<comment type="pathway">
    <text evidence="1 9">Amino-acid biosynthesis; L-arginine biosynthesis; carbamoyl phosphate from bicarbonate: step 1/1.</text>
</comment>
<dbReference type="PRINTS" id="PR00099">
    <property type="entry name" value="CPSGATASE"/>
</dbReference>
<evidence type="ECO:0000256" key="5">
    <source>
        <dbReference type="ARBA" id="ARBA00022840"/>
    </source>
</evidence>
<dbReference type="SUPFAM" id="SSF52317">
    <property type="entry name" value="Class I glutamine amidotransferase-like"/>
    <property type="match status" value="1"/>
</dbReference>
<comment type="function">
    <text evidence="9">Small subunit of the glutamine-dependent carbamoyl phosphate synthetase (CPSase). CPSase catalyzes the formation of carbamoyl phosphate from the ammonia moiety of glutamine, carbonate, and phosphate donated by ATP, constituting the first step of 2 biosynthetic pathways, one leading to arginine and/or urea and the other to pyrimidine nucleotides. The small subunit (glutamine amidotransferase) binds and cleaves glutamine to supply the large subunit with the substrate ammonia.</text>
</comment>
<evidence type="ECO:0000256" key="2">
    <source>
        <dbReference type="ARBA" id="ARBA00007800"/>
    </source>
</evidence>
<dbReference type="EC" id="6.3.5.5" evidence="9"/>
<evidence type="ECO:0000256" key="1">
    <source>
        <dbReference type="ARBA" id="ARBA00005077"/>
    </source>
</evidence>
<dbReference type="Pfam" id="PF00117">
    <property type="entry name" value="GATase"/>
    <property type="match status" value="1"/>
</dbReference>
<evidence type="ECO:0000256" key="6">
    <source>
        <dbReference type="ARBA" id="ARBA00022962"/>
    </source>
</evidence>
<dbReference type="NCBIfam" id="NF009475">
    <property type="entry name" value="PRK12838.1"/>
    <property type="match status" value="1"/>
</dbReference>
<dbReference type="EMBL" id="CP023036">
    <property type="protein sequence ID" value="AXY22651.1"/>
    <property type="molecule type" value="Genomic_DNA"/>
</dbReference>
<name>A0A347WCQ8_9PROT</name>
<evidence type="ECO:0000256" key="7">
    <source>
        <dbReference type="ARBA" id="ARBA00022975"/>
    </source>
</evidence>
<evidence type="ECO:0000256" key="8">
    <source>
        <dbReference type="ARBA" id="ARBA00048816"/>
    </source>
</evidence>
<comment type="pathway">
    <text evidence="9">Pyrimidine metabolism; UMP biosynthesis via de novo pathway; (S)-dihydroorotate from bicarbonate: step 1/3.</text>
</comment>
<dbReference type="KEGG" id="ksc:CD178_01890"/>
<dbReference type="SUPFAM" id="SSF52021">
    <property type="entry name" value="Carbamoyl phosphate synthetase, small subunit N-terminal domain"/>
    <property type="match status" value="1"/>
</dbReference>
<dbReference type="InterPro" id="IPR059216">
    <property type="entry name" value="LeuA_carph_isopro_dom"/>
</dbReference>
<feature type="binding site" evidence="9">
    <location>
        <position position="357"/>
    </location>
    <ligand>
        <name>L-glutamine</name>
        <dbReference type="ChEBI" id="CHEBI:58359"/>
    </ligand>
</feature>
<comment type="catalytic activity">
    <reaction evidence="8 9">
        <text>hydrogencarbonate + L-glutamine + 2 ATP + H2O = carbamoyl phosphate + L-glutamate + 2 ADP + phosphate + 2 H(+)</text>
        <dbReference type="Rhea" id="RHEA:18633"/>
        <dbReference type="ChEBI" id="CHEBI:15377"/>
        <dbReference type="ChEBI" id="CHEBI:15378"/>
        <dbReference type="ChEBI" id="CHEBI:17544"/>
        <dbReference type="ChEBI" id="CHEBI:29985"/>
        <dbReference type="ChEBI" id="CHEBI:30616"/>
        <dbReference type="ChEBI" id="CHEBI:43474"/>
        <dbReference type="ChEBI" id="CHEBI:58228"/>
        <dbReference type="ChEBI" id="CHEBI:58359"/>
        <dbReference type="ChEBI" id="CHEBI:456216"/>
        <dbReference type="EC" id="6.3.5.5"/>
    </reaction>
</comment>
<keyword evidence="5 9" id="KW-0067">ATP-binding</keyword>
<dbReference type="GO" id="GO:0006207">
    <property type="term" value="P:'de novo' pyrimidine nucleobase biosynthetic process"/>
    <property type="evidence" value="ECO:0007669"/>
    <property type="project" value="InterPro"/>
</dbReference>
<sequence>MPMTIESIIERLGGAEQAAKLTGVSTEAIRKWRQARAIPPKHWTTVLRATGLSLSDLQPDTESDRPEPPMSTPNPPAPADRPKAATAALILADGTVLWGRGFGAHGTDAAIGEICFSTGMTGYQETLTDPSFAGQIITFTFPHIGNTGATAEDDEADVVRARALVVKEDLTAPANWRATESLDAWLRTRGIPGICGVDTRAITRRIREGGPQTAVVAYPADGKFDLPALQARARQWPGLEGMDLAREVTCASPYAWSEGVWHWPHGTDPLPEKRRKVVAVDYGAKRNILRCLASAGCDVTVVPATATAEEILALNPDGVFLSNGPGDPAATAAYAVPAIRGVLEAGKPLFGICLGHQLLALTLGASTYKLARGHRGANQPVKDLATGRVEITSQNHGFAVDEKSLPADVRATHVSLFDGSNEGIATSRYPAFSVQYHPEASPGPSDSHYLFRRFVDLIDTTTKTA</sequence>
<dbReference type="InterPro" id="IPR006274">
    <property type="entry name" value="CarbamoylP_synth_ssu"/>
</dbReference>
<protein>
    <recommendedName>
        <fullName evidence="9">Carbamoyl phosphate synthase small chain</fullName>
        <ecNumber evidence="9">6.3.5.5</ecNumber>
    </recommendedName>
    <alternativeName>
        <fullName evidence="9">Carbamoyl phosphate synthetase glutamine chain</fullName>
    </alternativeName>
</protein>
<dbReference type="NCBIfam" id="TIGR01368">
    <property type="entry name" value="CPSaseIIsmall"/>
    <property type="match status" value="1"/>
</dbReference>
<feature type="active site" description="Nucleophile" evidence="9">
    <location>
        <position position="353"/>
    </location>
</feature>
<evidence type="ECO:0000313" key="12">
    <source>
        <dbReference type="Proteomes" id="UP000264120"/>
    </source>
</evidence>
<dbReference type="PROSITE" id="PS51273">
    <property type="entry name" value="GATASE_TYPE_1"/>
    <property type="match status" value="1"/>
</dbReference>
<dbReference type="RefSeq" id="WP_102323213.1">
    <property type="nucleotide sequence ID" value="NZ_CP023036.1"/>
</dbReference>
<dbReference type="CDD" id="cd01744">
    <property type="entry name" value="GATase1_CPSase"/>
    <property type="match status" value="1"/>
</dbReference>
<dbReference type="InterPro" id="IPR002474">
    <property type="entry name" value="CarbamoylP_synth_ssu_N"/>
</dbReference>
<dbReference type="NCBIfam" id="NF046037">
    <property type="entry name" value="carphisopro"/>
    <property type="match status" value="1"/>
</dbReference>
<feature type="compositionally biased region" description="Pro residues" evidence="10">
    <location>
        <begin position="68"/>
        <end position="79"/>
    </location>
</feature>
<dbReference type="GO" id="GO:0044205">
    <property type="term" value="P:'de novo' UMP biosynthetic process"/>
    <property type="evidence" value="ECO:0007669"/>
    <property type="project" value="UniProtKB-UniRule"/>
</dbReference>
<dbReference type="InterPro" id="IPR036480">
    <property type="entry name" value="CarbP_synth_ssu_N_sf"/>
</dbReference>
<feature type="active site" evidence="9">
    <location>
        <position position="439"/>
    </location>
</feature>
<evidence type="ECO:0000313" key="11">
    <source>
        <dbReference type="EMBL" id="AXY22651.1"/>
    </source>
</evidence>
<dbReference type="PRINTS" id="PR00096">
    <property type="entry name" value="GATASE"/>
</dbReference>
<dbReference type="PANTHER" id="PTHR43418">
    <property type="entry name" value="MULTIFUNCTIONAL TRYPTOPHAN BIOSYNTHESIS PROTEIN-RELATED"/>
    <property type="match status" value="1"/>
</dbReference>
<feature type="active site" evidence="9">
    <location>
        <position position="437"/>
    </location>
</feature>
<dbReference type="GO" id="GO:0003677">
    <property type="term" value="F:DNA binding"/>
    <property type="evidence" value="ECO:0007669"/>
    <property type="project" value="InterPro"/>
</dbReference>
<feature type="binding site" evidence="9">
    <location>
        <position position="398"/>
    </location>
    <ligand>
        <name>L-glutamine</name>
        <dbReference type="ChEBI" id="CHEBI:58359"/>
    </ligand>
</feature>
<dbReference type="InterPro" id="IPR017926">
    <property type="entry name" value="GATASE"/>
</dbReference>
<dbReference type="Gene3D" id="1.10.260.40">
    <property type="entry name" value="lambda repressor-like DNA-binding domains"/>
    <property type="match status" value="1"/>
</dbReference>
<dbReference type="GO" id="GO:0006541">
    <property type="term" value="P:glutamine metabolic process"/>
    <property type="evidence" value="ECO:0007669"/>
    <property type="project" value="InterPro"/>
</dbReference>
<dbReference type="SUPFAM" id="SSF47413">
    <property type="entry name" value="lambda repressor-like DNA-binding domains"/>
    <property type="match status" value="1"/>
</dbReference>
<keyword evidence="3 9" id="KW-0436">Ligase</keyword>
<dbReference type="InterPro" id="IPR035686">
    <property type="entry name" value="CPSase_GATase1"/>
</dbReference>
<feature type="binding site" evidence="9">
    <location>
        <position position="324"/>
    </location>
    <ligand>
        <name>L-glutamine</name>
        <dbReference type="ChEBI" id="CHEBI:58359"/>
    </ligand>
</feature>
<keyword evidence="6 9" id="KW-0315">Glutamine amidotransferase</keyword>